<dbReference type="EC" id="3.6.1.27" evidence="3"/>
<feature type="domain" description="Phosphatidic acid phosphatase type 2/haloperoxidase" evidence="2">
    <location>
        <begin position="85"/>
        <end position="199"/>
    </location>
</feature>
<dbReference type="SUPFAM" id="SSF48317">
    <property type="entry name" value="Acid phosphatase/Vanadium-dependent haloperoxidase"/>
    <property type="match status" value="1"/>
</dbReference>
<feature type="transmembrane region" description="Helical" evidence="1">
    <location>
        <begin position="7"/>
        <end position="26"/>
    </location>
</feature>
<dbReference type="InterPro" id="IPR036938">
    <property type="entry name" value="PAP2/HPO_sf"/>
</dbReference>
<dbReference type="SMART" id="SM00014">
    <property type="entry name" value="acidPPc"/>
    <property type="match status" value="1"/>
</dbReference>
<comment type="caution">
    <text evidence="3">The sequence shown here is derived from an EMBL/GenBank/DDBJ whole genome shotgun (WGS) entry which is preliminary data.</text>
</comment>
<dbReference type="PANTHER" id="PTHR14969:SF13">
    <property type="entry name" value="AT30094P"/>
    <property type="match status" value="1"/>
</dbReference>
<dbReference type="Pfam" id="PF01569">
    <property type="entry name" value="PAP2"/>
    <property type="match status" value="1"/>
</dbReference>
<dbReference type="CDD" id="cd03392">
    <property type="entry name" value="PAP2_like_2"/>
    <property type="match status" value="1"/>
</dbReference>
<feature type="transmembrane region" description="Helical" evidence="1">
    <location>
        <begin position="158"/>
        <end position="178"/>
    </location>
</feature>
<sequence>MKIQSPTYILLSILSLAGFSFMAYTISVHEVLIFDRRIISIVQGWENPILTYIMKFFTTIGSSNVTIVLSLIILFFLFKVLHHRSELFVFTIVIIGSSILNGLLKQIFHRARPELHRIIDIGGYSFPSGHAMNAFTFYGILTFLLWRHITVKQGRIILIWSSSIMIFMIGLSRVYLGVHYPSDIIGGYLGSGCWLALSIWTFQLYKEKQSRRQMVWNE</sequence>
<organism evidence="3 4">
    <name type="scientific">Bacillus benzoevorans</name>
    <dbReference type="NCBI Taxonomy" id="1456"/>
    <lineage>
        <taxon>Bacteria</taxon>
        <taxon>Bacillati</taxon>
        <taxon>Bacillota</taxon>
        <taxon>Bacilli</taxon>
        <taxon>Bacillales</taxon>
        <taxon>Bacillaceae</taxon>
        <taxon>Bacillus</taxon>
    </lineage>
</organism>
<dbReference type="Gene3D" id="1.20.144.10">
    <property type="entry name" value="Phosphatidic acid phosphatase type 2/haloperoxidase"/>
    <property type="match status" value="2"/>
</dbReference>
<dbReference type="Proteomes" id="UP000531594">
    <property type="component" value="Unassembled WGS sequence"/>
</dbReference>
<keyword evidence="1" id="KW-0472">Membrane</keyword>
<dbReference type="AlphaFoldDB" id="A0A7X0HP14"/>
<keyword evidence="1" id="KW-0812">Transmembrane</keyword>
<evidence type="ECO:0000259" key="2">
    <source>
        <dbReference type="SMART" id="SM00014"/>
    </source>
</evidence>
<keyword evidence="3" id="KW-0378">Hydrolase</keyword>
<name>A0A7X0HP14_9BACI</name>
<accession>A0A7X0HP14</accession>
<reference evidence="3 4" key="1">
    <citation type="submission" date="2020-08" db="EMBL/GenBank/DDBJ databases">
        <title>Genomic Encyclopedia of Type Strains, Phase IV (KMG-IV): sequencing the most valuable type-strain genomes for metagenomic binning, comparative biology and taxonomic classification.</title>
        <authorList>
            <person name="Goeker M."/>
        </authorList>
    </citation>
    <scope>NUCLEOTIDE SEQUENCE [LARGE SCALE GENOMIC DNA]</scope>
    <source>
        <strain evidence="3 4">DSM 5391</strain>
    </source>
</reference>
<gene>
    <name evidence="3" type="ORF">HNR53_000897</name>
</gene>
<evidence type="ECO:0000313" key="3">
    <source>
        <dbReference type="EMBL" id="MBB6444289.1"/>
    </source>
</evidence>
<feature type="transmembrane region" description="Helical" evidence="1">
    <location>
        <begin position="128"/>
        <end position="146"/>
    </location>
</feature>
<evidence type="ECO:0000313" key="4">
    <source>
        <dbReference type="Proteomes" id="UP000531594"/>
    </source>
</evidence>
<feature type="transmembrane region" description="Helical" evidence="1">
    <location>
        <begin position="184"/>
        <end position="205"/>
    </location>
</feature>
<keyword evidence="4" id="KW-1185">Reference proteome</keyword>
<dbReference type="GO" id="GO:0050380">
    <property type="term" value="F:undecaprenyl-diphosphatase activity"/>
    <property type="evidence" value="ECO:0007669"/>
    <property type="project" value="UniProtKB-EC"/>
</dbReference>
<feature type="transmembrane region" description="Helical" evidence="1">
    <location>
        <begin position="87"/>
        <end position="108"/>
    </location>
</feature>
<dbReference type="PANTHER" id="PTHR14969">
    <property type="entry name" value="SPHINGOSINE-1-PHOSPHATE PHOSPHOHYDROLASE"/>
    <property type="match status" value="1"/>
</dbReference>
<feature type="transmembrane region" description="Helical" evidence="1">
    <location>
        <begin position="56"/>
        <end position="78"/>
    </location>
</feature>
<dbReference type="RefSeq" id="WP_246439281.1">
    <property type="nucleotide sequence ID" value="NZ_JACHGK010000002.1"/>
</dbReference>
<dbReference type="InterPro" id="IPR000326">
    <property type="entry name" value="PAP2/HPO"/>
</dbReference>
<proteinExistence type="predicted"/>
<keyword evidence="1" id="KW-1133">Transmembrane helix</keyword>
<dbReference type="EMBL" id="JACHGK010000002">
    <property type="protein sequence ID" value="MBB6444289.1"/>
    <property type="molecule type" value="Genomic_DNA"/>
</dbReference>
<protein>
    <submittedName>
        <fullName evidence="3">Undecaprenyl-diphosphatase</fullName>
        <ecNumber evidence="3">3.6.1.27</ecNumber>
    </submittedName>
</protein>
<evidence type="ECO:0000256" key="1">
    <source>
        <dbReference type="SAM" id="Phobius"/>
    </source>
</evidence>